<evidence type="ECO:0000313" key="2">
    <source>
        <dbReference type="Proteomes" id="UP000275385"/>
    </source>
</evidence>
<proteinExistence type="predicted"/>
<protein>
    <submittedName>
        <fullName evidence="1">Uncharacterized protein</fullName>
    </submittedName>
</protein>
<sequence length="175" mass="20349">MERIRLRQDIAFQLNVFPSASGRWSGCEHTRQLYRLQRYLRHKDPPPRIVKRTRSMVSKFTEDLVVADQLLRLANVKPAGNVDSILSWHPQDLETGDIWLVKDQILPASSFSFPVWYLSASLLEHIEDEAEIKEKIRVMAQAYPRLAEEARRRINDGCYLVDGCGTNLQSPFRRK</sequence>
<evidence type="ECO:0000313" key="1">
    <source>
        <dbReference type="EMBL" id="RKU46651.1"/>
    </source>
</evidence>
<keyword evidence="2" id="KW-1185">Reference proteome</keyword>
<dbReference type="AlphaFoldDB" id="A0A420YFH0"/>
<dbReference type="EMBL" id="QVQW01000013">
    <property type="protein sequence ID" value="RKU46651.1"/>
    <property type="molecule type" value="Genomic_DNA"/>
</dbReference>
<name>A0A420YFH0_9PEZI</name>
<organism evidence="1 2">
    <name type="scientific">Coniochaeta pulveracea</name>
    <dbReference type="NCBI Taxonomy" id="177199"/>
    <lineage>
        <taxon>Eukaryota</taxon>
        <taxon>Fungi</taxon>
        <taxon>Dikarya</taxon>
        <taxon>Ascomycota</taxon>
        <taxon>Pezizomycotina</taxon>
        <taxon>Sordariomycetes</taxon>
        <taxon>Sordariomycetidae</taxon>
        <taxon>Coniochaetales</taxon>
        <taxon>Coniochaetaceae</taxon>
        <taxon>Coniochaeta</taxon>
    </lineage>
</organism>
<accession>A0A420YFH0</accession>
<comment type="caution">
    <text evidence="1">The sequence shown here is derived from an EMBL/GenBank/DDBJ whole genome shotgun (WGS) entry which is preliminary data.</text>
</comment>
<dbReference type="Proteomes" id="UP000275385">
    <property type="component" value="Unassembled WGS sequence"/>
</dbReference>
<reference evidence="1 2" key="1">
    <citation type="submission" date="2018-08" db="EMBL/GenBank/DDBJ databases">
        <title>Draft genome of the lignicolous fungus Coniochaeta pulveracea.</title>
        <authorList>
            <person name="Borstlap C.J."/>
            <person name="De Witt R.N."/>
            <person name="Botha A."/>
            <person name="Volschenk H."/>
        </authorList>
    </citation>
    <scope>NUCLEOTIDE SEQUENCE [LARGE SCALE GENOMIC DNA]</scope>
    <source>
        <strain evidence="1 2">CAB683</strain>
    </source>
</reference>
<gene>
    <name evidence="1" type="ORF">DL546_007978</name>
</gene>